<dbReference type="PANTHER" id="PTHR34222:SF99">
    <property type="entry name" value="PROTEIN, PUTATIVE-RELATED"/>
    <property type="match status" value="1"/>
</dbReference>
<feature type="region of interest" description="Disordered" evidence="1">
    <location>
        <begin position="122"/>
        <end position="176"/>
    </location>
</feature>
<dbReference type="PANTHER" id="PTHR34222">
    <property type="entry name" value="GAG_PRE-INTEGRS DOMAIN-CONTAINING PROTEIN"/>
    <property type="match status" value="1"/>
</dbReference>
<dbReference type="EMBL" id="WOCE01000023">
    <property type="protein sequence ID" value="KAE9587449.1"/>
    <property type="molecule type" value="Genomic_DNA"/>
</dbReference>
<protein>
    <submittedName>
        <fullName evidence="2">Uncharacterized protein</fullName>
    </submittedName>
</protein>
<sequence length="176" mass="20075">MPTVKNYRGNDYVIFLRGLNDQFSAIRSQIMLIQPLPSINKVFSTLIQQHRQMQIDIPSFSANTFGINTESRIRGRWRGFRGNTRSNTTGRSYAFGRGRCQKSYTYCQRLGHTIDSCYKKHGYPPSSSNNNNLITEEDGYIDDPSNSDSSTSDIPFTDSTIHQQHQSQCESDKLCT</sequence>
<evidence type="ECO:0000313" key="2">
    <source>
        <dbReference type="EMBL" id="KAE9587449.1"/>
    </source>
</evidence>
<reference evidence="3" key="1">
    <citation type="journal article" date="2020" name="Nat. Commun.">
        <title>Genome sequence of the cluster root forming white lupin.</title>
        <authorList>
            <person name="Hufnagel B."/>
            <person name="Marques A."/>
            <person name="Soriano A."/>
            <person name="Marques L."/>
            <person name="Divol F."/>
            <person name="Doumas P."/>
            <person name="Sallet E."/>
            <person name="Mancinotti D."/>
            <person name="Carrere S."/>
            <person name="Marande W."/>
            <person name="Arribat S."/>
            <person name="Keller J."/>
            <person name="Huneau C."/>
            <person name="Blein T."/>
            <person name="Aime D."/>
            <person name="Laguerre M."/>
            <person name="Taylor J."/>
            <person name="Schubert V."/>
            <person name="Nelson M."/>
            <person name="Geu-Flores F."/>
            <person name="Crespi M."/>
            <person name="Gallardo-Guerrero K."/>
            <person name="Delaux P.-M."/>
            <person name="Salse J."/>
            <person name="Berges H."/>
            <person name="Guyot R."/>
            <person name="Gouzy J."/>
            <person name="Peret B."/>
        </authorList>
    </citation>
    <scope>NUCLEOTIDE SEQUENCE [LARGE SCALE GENOMIC DNA]</scope>
    <source>
        <strain evidence="3">cv. Amiga</strain>
    </source>
</reference>
<organism evidence="2 3">
    <name type="scientific">Lupinus albus</name>
    <name type="common">White lupine</name>
    <name type="synonym">Lupinus termis</name>
    <dbReference type="NCBI Taxonomy" id="3870"/>
    <lineage>
        <taxon>Eukaryota</taxon>
        <taxon>Viridiplantae</taxon>
        <taxon>Streptophyta</taxon>
        <taxon>Embryophyta</taxon>
        <taxon>Tracheophyta</taxon>
        <taxon>Spermatophyta</taxon>
        <taxon>Magnoliopsida</taxon>
        <taxon>eudicotyledons</taxon>
        <taxon>Gunneridae</taxon>
        <taxon>Pentapetalae</taxon>
        <taxon>rosids</taxon>
        <taxon>fabids</taxon>
        <taxon>Fabales</taxon>
        <taxon>Fabaceae</taxon>
        <taxon>Papilionoideae</taxon>
        <taxon>50 kb inversion clade</taxon>
        <taxon>genistoids sensu lato</taxon>
        <taxon>core genistoids</taxon>
        <taxon>Genisteae</taxon>
        <taxon>Lupinus</taxon>
    </lineage>
</organism>
<name>A0A6A4NJF9_LUPAL</name>
<evidence type="ECO:0000256" key="1">
    <source>
        <dbReference type="SAM" id="MobiDB-lite"/>
    </source>
</evidence>
<accession>A0A6A4NJF9</accession>
<gene>
    <name evidence="2" type="ORF">Lalb_Chr23g0273741</name>
</gene>
<dbReference type="AlphaFoldDB" id="A0A6A4NJF9"/>
<comment type="caution">
    <text evidence="2">The sequence shown here is derived from an EMBL/GenBank/DDBJ whole genome shotgun (WGS) entry which is preliminary data.</text>
</comment>
<dbReference type="OrthoDB" id="1436891at2759"/>
<feature type="compositionally biased region" description="Low complexity" evidence="1">
    <location>
        <begin position="142"/>
        <end position="153"/>
    </location>
</feature>
<feature type="compositionally biased region" description="Polar residues" evidence="1">
    <location>
        <begin position="125"/>
        <end position="134"/>
    </location>
</feature>
<proteinExistence type="predicted"/>
<evidence type="ECO:0000313" key="3">
    <source>
        <dbReference type="Proteomes" id="UP000447434"/>
    </source>
</evidence>
<dbReference type="Proteomes" id="UP000447434">
    <property type="component" value="Chromosome 23"/>
</dbReference>
<feature type="compositionally biased region" description="Polar residues" evidence="1">
    <location>
        <begin position="157"/>
        <end position="169"/>
    </location>
</feature>
<keyword evidence="3" id="KW-1185">Reference proteome</keyword>